<reference evidence="1 2" key="1">
    <citation type="journal article" date="2015" name="Genome Announc.">
        <title>Complete Genome Sequence of Cupriavidus basilensis 4G11, Isolated from the Oak Ridge Field Research Center Site.</title>
        <authorList>
            <person name="Ray J."/>
            <person name="Waters R.J."/>
            <person name="Skerker J.M."/>
            <person name="Kuehl J.V."/>
            <person name="Price M.N."/>
            <person name="Huang J."/>
            <person name="Chakraborty R."/>
            <person name="Arkin A.P."/>
            <person name="Deutschbauer A."/>
        </authorList>
    </citation>
    <scope>NUCLEOTIDE SEQUENCE [LARGE SCALE GENOMIC DNA]</scope>
    <source>
        <strain evidence="1">4G11</strain>
    </source>
</reference>
<protein>
    <submittedName>
        <fullName evidence="1">Uncharacterized protein</fullName>
    </submittedName>
</protein>
<sequence length="48" mass="6176">MIRTIQIARPIDEQECFWTIRHSHGLKIDWCRRRRCERRPPFRRSRRR</sequence>
<gene>
    <name evidence="1" type="ORF">RR42_m3061</name>
</gene>
<dbReference type="STRING" id="68895.RR42_m3061"/>
<proteinExistence type="predicted"/>
<accession>A0A0C4YI53</accession>
<dbReference type="AlphaFoldDB" id="A0A0C4YI53"/>
<dbReference type="EMBL" id="CP010536">
    <property type="protein sequence ID" value="AJG20431.1"/>
    <property type="molecule type" value="Genomic_DNA"/>
</dbReference>
<organism evidence="1 2">
    <name type="scientific">Cupriavidus basilensis</name>
    <dbReference type="NCBI Taxonomy" id="68895"/>
    <lineage>
        <taxon>Bacteria</taxon>
        <taxon>Pseudomonadati</taxon>
        <taxon>Pseudomonadota</taxon>
        <taxon>Betaproteobacteria</taxon>
        <taxon>Burkholderiales</taxon>
        <taxon>Burkholderiaceae</taxon>
        <taxon>Cupriavidus</taxon>
    </lineage>
</organism>
<evidence type="ECO:0000313" key="1">
    <source>
        <dbReference type="EMBL" id="AJG20431.1"/>
    </source>
</evidence>
<evidence type="ECO:0000313" key="2">
    <source>
        <dbReference type="Proteomes" id="UP000031843"/>
    </source>
</evidence>
<dbReference type="Proteomes" id="UP000031843">
    <property type="component" value="Chromosome main"/>
</dbReference>
<keyword evidence="2" id="KW-1185">Reference proteome</keyword>
<dbReference type="KEGG" id="cbw:RR42_m3061"/>
<name>A0A0C4YI53_9BURK</name>